<dbReference type="InterPro" id="IPR036404">
    <property type="entry name" value="Jacalin-like_lectin_dom_sf"/>
</dbReference>
<protein>
    <recommendedName>
        <fullName evidence="2">Jacalin-type lectin domain-containing protein</fullName>
    </recommendedName>
</protein>
<dbReference type="Gene3D" id="2.100.10.30">
    <property type="entry name" value="Jacalin-like lectin domain"/>
    <property type="match status" value="1"/>
</dbReference>
<evidence type="ECO:0000313" key="4">
    <source>
        <dbReference type="Proteomes" id="UP000002640"/>
    </source>
</evidence>
<dbReference type="KEGG" id="psoj:PHYSODRAFT_491221"/>
<sequence>MKFLLQALAMAALVATGAAELPDGVVLSQTYGGPHGNKYSDVDIVKPGQVVKSITIRTGQRVNGVGIQIEGQEPLYHGGRGGDSNTLTLGKDEHVTSMEAHWDEQHSHTRIFFINFTTNAYNSIAGGTPMTDPALIGKTTAGKGYQLGGFDGYAGKELDSVAALWTRINADDGSSAADDQ</sequence>
<gene>
    <name evidence="3" type="ORF">PHYSODRAFT_491221</name>
</gene>
<dbReference type="PROSITE" id="PS51752">
    <property type="entry name" value="JACALIN_LECTIN"/>
    <property type="match status" value="1"/>
</dbReference>
<dbReference type="InParanoid" id="G4ZB03"/>
<keyword evidence="4" id="KW-1185">Reference proteome</keyword>
<dbReference type="OMA" id="SHTRIFF"/>
<evidence type="ECO:0000313" key="3">
    <source>
        <dbReference type="EMBL" id="EGZ21222.1"/>
    </source>
</evidence>
<dbReference type="SMART" id="SM00915">
    <property type="entry name" value="Jacalin"/>
    <property type="match status" value="1"/>
</dbReference>
<feature type="chain" id="PRO_5003472027" description="Jacalin-type lectin domain-containing protein" evidence="1">
    <location>
        <begin position="20"/>
        <end position="180"/>
    </location>
</feature>
<dbReference type="GeneID" id="20656674"/>
<accession>G4ZB03</accession>
<dbReference type="SUPFAM" id="SSF51101">
    <property type="entry name" value="Mannose-binding lectins"/>
    <property type="match status" value="1"/>
</dbReference>
<feature type="signal peptide" evidence="1">
    <location>
        <begin position="1"/>
        <end position="19"/>
    </location>
</feature>
<dbReference type="SMR" id="G4ZB03"/>
<dbReference type="EMBL" id="JH159153">
    <property type="protein sequence ID" value="EGZ21222.1"/>
    <property type="molecule type" value="Genomic_DNA"/>
</dbReference>
<dbReference type="AlphaFoldDB" id="G4ZB03"/>
<dbReference type="Pfam" id="PF01419">
    <property type="entry name" value="Jacalin"/>
    <property type="match status" value="1"/>
</dbReference>
<reference evidence="3 4" key="1">
    <citation type="journal article" date="2006" name="Science">
        <title>Phytophthora genome sequences uncover evolutionary origins and mechanisms of pathogenesis.</title>
        <authorList>
            <person name="Tyler B.M."/>
            <person name="Tripathy S."/>
            <person name="Zhang X."/>
            <person name="Dehal P."/>
            <person name="Jiang R.H."/>
            <person name="Aerts A."/>
            <person name="Arredondo F.D."/>
            <person name="Baxter L."/>
            <person name="Bensasson D."/>
            <person name="Beynon J.L."/>
            <person name="Chapman J."/>
            <person name="Damasceno C.M."/>
            <person name="Dorrance A.E."/>
            <person name="Dou D."/>
            <person name="Dickerman A.W."/>
            <person name="Dubchak I.L."/>
            <person name="Garbelotto M."/>
            <person name="Gijzen M."/>
            <person name="Gordon S.G."/>
            <person name="Govers F."/>
            <person name="Grunwald N.J."/>
            <person name="Huang W."/>
            <person name="Ivors K.L."/>
            <person name="Jones R.W."/>
            <person name="Kamoun S."/>
            <person name="Krampis K."/>
            <person name="Lamour K.H."/>
            <person name="Lee M.K."/>
            <person name="McDonald W.H."/>
            <person name="Medina M."/>
            <person name="Meijer H.J."/>
            <person name="Nordberg E.K."/>
            <person name="Maclean D.J."/>
            <person name="Ospina-Giraldo M.D."/>
            <person name="Morris P.F."/>
            <person name="Phuntumart V."/>
            <person name="Putnam N.H."/>
            <person name="Rash S."/>
            <person name="Rose J.K."/>
            <person name="Sakihama Y."/>
            <person name="Salamov A.A."/>
            <person name="Savidor A."/>
            <person name="Scheuring C.F."/>
            <person name="Smith B.M."/>
            <person name="Sobral B.W."/>
            <person name="Terry A."/>
            <person name="Torto-Alalibo T.A."/>
            <person name="Win J."/>
            <person name="Xu Z."/>
            <person name="Zhang H."/>
            <person name="Grigoriev I.V."/>
            <person name="Rokhsar D.S."/>
            <person name="Boore J.L."/>
        </authorList>
    </citation>
    <scope>NUCLEOTIDE SEQUENCE [LARGE SCALE GENOMIC DNA]</scope>
    <source>
        <strain evidence="3 4">P6497</strain>
    </source>
</reference>
<keyword evidence="1" id="KW-0732">Signal</keyword>
<evidence type="ECO:0000259" key="2">
    <source>
        <dbReference type="PROSITE" id="PS51752"/>
    </source>
</evidence>
<dbReference type="Proteomes" id="UP000002640">
    <property type="component" value="Unassembled WGS sequence"/>
</dbReference>
<organism evidence="3 4">
    <name type="scientific">Phytophthora sojae (strain P6497)</name>
    <name type="common">Soybean stem and root rot agent</name>
    <name type="synonym">Phytophthora megasperma f. sp. glycines</name>
    <dbReference type="NCBI Taxonomy" id="1094619"/>
    <lineage>
        <taxon>Eukaryota</taxon>
        <taxon>Sar</taxon>
        <taxon>Stramenopiles</taxon>
        <taxon>Oomycota</taxon>
        <taxon>Peronosporomycetes</taxon>
        <taxon>Peronosporales</taxon>
        <taxon>Peronosporaceae</taxon>
        <taxon>Phytophthora</taxon>
    </lineage>
</organism>
<dbReference type="InterPro" id="IPR001229">
    <property type="entry name" value="Jacalin-like_lectin_dom"/>
</dbReference>
<feature type="domain" description="Jacalin-type lectin" evidence="2">
    <location>
        <begin position="25"/>
        <end position="167"/>
    </location>
</feature>
<name>G4ZB03_PHYSP</name>
<dbReference type="RefSeq" id="XP_009523939.1">
    <property type="nucleotide sequence ID" value="XM_009525644.1"/>
</dbReference>
<proteinExistence type="predicted"/>
<evidence type="ECO:0000256" key="1">
    <source>
        <dbReference type="SAM" id="SignalP"/>
    </source>
</evidence>